<feature type="transmembrane region" description="Helical" evidence="3">
    <location>
        <begin position="152"/>
        <end position="175"/>
    </location>
</feature>
<dbReference type="PANTHER" id="PTHR45138:SF9">
    <property type="entry name" value="DIGUANYLATE CYCLASE DGCM-RELATED"/>
    <property type="match status" value="1"/>
</dbReference>
<keyword evidence="3" id="KW-0812">Transmembrane</keyword>
<keyword evidence="5" id="KW-0808">Transferase</keyword>
<keyword evidence="5" id="KW-0548">Nucleotidyltransferase</keyword>
<dbReference type="InterPro" id="IPR029787">
    <property type="entry name" value="Nucleotide_cyclase"/>
</dbReference>
<evidence type="ECO:0000256" key="2">
    <source>
        <dbReference type="ARBA" id="ARBA00034247"/>
    </source>
</evidence>
<dbReference type="EC" id="2.7.7.65" evidence="1"/>
<dbReference type="EMBL" id="JAVIFY010000007">
    <property type="protein sequence ID" value="MDQ9092216.1"/>
    <property type="molecule type" value="Genomic_DNA"/>
</dbReference>
<feature type="domain" description="GGDEF" evidence="4">
    <location>
        <begin position="220"/>
        <end position="352"/>
    </location>
</feature>
<proteinExistence type="predicted"/>
<reference evidence="5 6" key="1">
    <citation type="submission" date="2023-08" db="EMBL/GenBank/DDBJ databases">
        <title>Pseudoalteromonas haloplanktis LL1 genome.</title>
        <authorList>
            <person name="Wu S."/>
        </authorList>
    </citation>
    <scope>NUCLEOTIDE SEQUENCE [LARGE SCALE GENOMIC DNA]</scope>
    <source>
        <strain evidence="5 6">LL1</strain>
    </source>
</reference>
<evidence type="ECO:0000259" key="4">
    <source>
        <dbReference type="PROSITE" id="PS50887"/>
    </source>
</evidence>
<feature type="transmembrane region" description="Helical" evidence="3">
    <location>
        <begin position="74"/>
        <end position="96"/>
    </location>
</feature>
<evidence type="ECO:0000256" key="1">
    <source>
        <dbReference type="ARBA" id="ARBA00012528"/>
    </source>
</evidence>
<dbReference type="InterPro" id="IPR043128">
    <property type="entry name" value="Rev_trsase/Diguanyl_cyclase"/>
</dbReference>
<dbReference type="Gene3D" id="3.30.70.270">
    <property type="match status" value="1"/>
</dbReference>
<gene>
    <name evidence="5" type="ORF">RC083_11525</name>
</gene>
<dbReference type="InterPro" id="IPR050469">
    <property type="entry name" value="Diguanylate_Cyclase"/>
</dbReference>
<keyword evidence="6" id="KW-1185">Reference proteome</keyword>
<dbReference type="CDD" id="cd01949">
    <property type="entry name" value="GGDEF"/>
    <property type="match status" value="1"/>
</dbReference>
<dbReference type="InterPro" id="IPR000160">
    <property type="entry name" value="GGDEF_dom"/>
</dbReference>
<name>A0ABU1BCU5_PSEHA</name>
<evidence type="ECO:0000256" key="3">
    <source>
        <dbReference type="SAM" id="Phobius"/>
    </source>
</evidence>
<feature type="transmembrane region" description="Helical" evidence="3">
    <location>
        <begin position="50"/>
        <end position="67"/>
    </location>
</feature>
<dbReference type="PANTHER" id="PTHR45138">
    <property type="entry name" value="REGULATORY COMPONENTS OF SENSORY TRANSDUCTION SYSTEM"/>
    <property type="match status" value="1"/>
</dbReference>
<protein>
    <recommendedName>
        <fullName evidence="1">diguanylate cyclase</fullName>
        <ecNumber evidence="1">2.7.7.65</ecNumber>
    </recommendedName>
</protein>
<sequence>MPALMQIKHQNLDDVETIKFQIIQRVAYFALAIHVALIFIFYHLGASMLALANIFSVFAWASGINLINKGRHSLALKVFSIEVLLHSILVCATLGLELGFQFYLWTISCLLLVDYQLKLKHAFIYSLMLIFTFAALYLFFSDVVYSYAYKDFLLYINMLNIVIAGLPMVYAIGLIREISISQRIALTDMAAKDHLTKLYNRRFAKKLILAAQQKSVFTNTNLCLVMADIDFFKHFNDTYGHDKGDAILVRVANVINQHIAEQDIAVRWGGEEFLIVLTNTNEQNAFTRIERMRDNIAALNCAEQGGNLNITMSFGLIQWQSNASLEEMLQQADAALYKSKENGRNQTTIATTETDYTAELKSI</sequence>
<evidence type="ECO:0000313" key="5">
    <source>
        <dbReference type="EMBL" id="MDQ9092216.1"/>
    </source>
</evidence>
<dbReference type="GO" id="GO:0052621">
    <property type="term" value="F:diguanylate cyclase activity"/>
    <property type="evidence" value="ECO:0007669"/>
    <property type="project" value="UniProtKB-EC"/>
</dbReference>
<dbReference type="NCBIfam" id="TIGR00254">
    <property type="entry name" value="GGDEF"/>
    <property type="match status" value="1"/>
</dbReference>
<dbReference type="Pfam" id="PF00990">
    <property type="entry name" value="GGDEF"/>
    <property type="match status" value="1"/>
</dbReference>
<comment type="catalytic activity">
    <reaction evidence="2">
        <text>2 GTP = 3',3'-c-di-GMP + 2 diphosphate</text>
        <dbReference type="Rhea" id="RHEA:24898"/>
        <dbReference type="ChEBI" id="CHEBI:33019"/>
        <dbReference type="ChEBI" id="CHEBI:37565"/>
        <dbReference type="ChEBI" id="CHEBI:58805"/>
        <dbReference type="EC" id="2.7.7.65"/>
    </reaction>
</comment>
<comment type="caution">
    <text evidence="5">The sequence shown here is derived from an EMBL/GenBank/DDBJ whole genome shotgun (WGS) entry which is preliminary data.</text>
</comment>
<dbReference type="SMART" id="SM00267">
    <property type="entry name" value="GGDEF"/>
    <property type="match status" value="1"/>
</dbReference>
<dbReference type="PROSITE" id="PS50887">
    <property type="entry name" value="GGDEF"/>
    <property type="match status" value="1"/>
</dbReference>
<evidence type="ECO:0000313" key="6">
    <source>
        <dbReference type="Proteomes" id="UP001226574"/>
    </source>
</evidence>
<keyword evidence="3" id="KW-1133">Transmembrane helix</keyword>
<dbReference type="RefSeq" id="WP_016709980.1">
    <property type="nucleotide sequence ID" value="NZ_JAVIFY010000007.1"/>
</dbReference>
<dbReference type="SUPFAM" id="SSF55073">
    <property type="entry name" value="Nucleotide cyclase"/>
    <property type="match status" value="1"/>
</dbReference>
<dbReference type="Proteomes" id="UP001226574">
    <property type="component" value="Unassembled WGS sequence"/>
</dbReference>
<feature type="transmembrane region" description="Helical" evidence="3">
    <location>
        <begin position="26"/>
        <end position="44"/>
    </location>
</feature>
<keyword evidence="3" id="KW-0472">Membrane</keyword>
<feature type="transmembrane region" description="Helical" evidence="3">
    <location>
        <begin position="122"/>
        <end position="140"/>
    </location>
</feature>
<organism evidence="5 6">
    <name type="scientific">Pseudoalteromonas haloplanktis</name>
    <name type="common">Alteromonas haloplanktis</name>
    <dbReference type="NCBI Taxonomy" id="228"/>
    <lineage>
        <taxon>Bacteria</taxon>
        <taxon>Pseudomonadati</taxon>
        <taxon>Pseudomonadota</taxon>
        <taxon>Gammaproteobacteria</taxon>
        <taxon>Alteromonadales</taxon>
        <taxon>Pseudoalteromonadaceae</taxon>
        <taxon>Pseudoalteromonas</taxon>
    </lineage>
</organism>
<accession>A0ABU1BCU5</accession>